<evidence type="ECO:0000313" key="4">
    <source>
        <dbReference type="Proteomes" id="UP000308768"/>
    </source>
</evidence>
<dbReference type="PANTHER" id="PTHR34861">
    <property type="match status" value="1"/>
</dbReference>
<accession>A0A4U0XLI2</accession>
<dbReference type="OrthoDB" id="5396at2759"/>
<dbReference type="Gene3D" id="3.50.30.50">
    <property type="entry name" value="Putative cyclase"/>
    <property type="match status" value="1"/>
</dbReference>
<protein>
    <recommendedName>
        <fullName evidence="5">Cyclase</fullName>
    </recommendedName>
</protein>
<evidence type="ECO:0008006" key="5">
    <source>
        <dbReference type="Google" id="ProtNLM"/>
    </source>
</evidence>
<evidence type="ECO:0000256" key="1">
    <source>
        <dbReference type="ARBA" id="ARBA00007865"/>
    </source>
</evidence>
<comment type="similarity">
    <text evidence="1">Belongs to the Cyclase 1 superfamily.</text>
</comment>
<dbReference type="AlphaFoldDB" id="A0A4U0XLI2"/>
<feature type="region of interest" description="Disordered" evidence="2">
    <location>
        <begin position="1"/>
        <end position="35"/>
    </location>
</feature>
<dbReference type="PANTHER" id="PTHR34861:SF10">
    <property type="entry name" value="CYCLASE"/>
    <property type="match status" value="1"/>
</dbReference>
<evidence type="ECO:0000256" key="2">
    <source>
        <dbReference type="SAM" id="MobiDB-lite"/>
    </source>
</evidence>
<feature type="compositionally biased region" description="Polar residues" evidence="2">
    <location>
        <begin position="1"/>
        <end position="10"/>
    </location>
</feature>
<dbReference type="SUPFAM" id="SSF102198">
    <property type="entry name" value="Putative cyclase"/>
    <property type="match status" value="1"/>
</dbReference>
<name>A0A4U0XLI2_9PEZI</name>
<comment type="caution">
    <text evidence="3">The sequence shown here is derived from an EMBL/GenBank/DDBJ whole genome shotgun (WGS) entry which is preliminary data.</text>
</comment>
<organism evidence="3 4">
    <name type="scientific">Cryomyces minteri</name>
    <dbReference type="NCBI Taxonomy" id="331657"/>
    <lineage>
        <taxon>Eukaryota</taxon>
        <taxon>Fungi</taxon>
        <taxon>Dikarya</taxon>
        <taxon>Ascomycota</taxon>
        <taxon>Pezizomycotina</taxon>
        <taxon>Dothideomycetes</taxon>
        <taxon>Dothideomycetes incertae sedis</taxon>
        <taxon>Cryomyces</taxon>
    </lineage>
</organism>
<dbReference type="InterPro" id="IPR007325">
    <property type="entry name" value="KFase/CYL"/>
</dbReference>
<dbReference type="GO" id="GO:0004061">
    <property type="term" value="F:arylformamidase activity"/>
    <property type="evidence" value="ECO:0007669"/>
    <property type="project" value="InterPro"/>
</dbReference>
<dbReference type="Proteomes" id="UP000308768">
    <property type="component" value="Unassembled WGS sequence"/>
</dbReference>
<dbReference type="InterPro" id="IPR037175">
    <property type="entry name" value="KFase_sf"/>
</dbReference>
<reference evidence="3 4" key="1">
    <citation type="submission" date="2017-03" db="EMBL/GenBank/DDBJ databases">
        <title>Genomes of endolithic fungi from Antarctica.</title>
        <authorList>
            <person name="Coleine C."/>
            <person name="Masonjones S."/>
            <person name="Stajich J.E."/>
        </authorList>
    </citation>
    <scope>NUCLEOTIDE SEQUENCE [LARGE SCALE GENOMIC DNA]</scope>
    <source>
        <strain evidence="3 4">CCFEE 5187</strain>
    </source>
</reference>
<keyword evidence="4" id="KW-1185">Reference proteome</keyword>
<gene>
    <name evidence="3" type="ORF">B0A49_02452</name>
</gene>
<dbReference type="GO" id="GO:0019441">
    <property type="term" value="P:L-tryptophan catabolic process to kynurenine"/>
    <property type="evidence" value="ECO:0007669"/>
    <property type="project" value="InterPro"/>
</dbReference>
<dbReference type="Pfam" id="PF04199">
    <property type="entry name" value="Cyclase"/>
    <property type="match status" value="1"/>
</dbReference>
<dbReference type="EMBL" id="NAJN01000192">
    <property type="protein sequence ID" value="TKA77351.1"/>
    <property type="molecule type" value="Genomic_DNA"/>
</dbReference>
<proteinExistence type="inferred from homology"/>
<dbReference type="STRING" id="331657.A0A4U0XLI2"/>
<sequence length="363" mass="40489">MATILTGNTHDTTEDGDLVNGEQVNGDRNGESASNRSIPWTLKRLPSYRSLPPVSGMPHGCTWGLWDLPKSKKDEMGTLNLLTPSVKVAARAEIQAGVSVGINWSMENCQTPHSNRRKPEHRIMELPDWVGHDDEVTMNTQGGSQWDGFRHWAHQPTGLYYNGVTHAEIMDDTKETRNGIDQWTAHGAIVGRGILLDYLSWATERGISYSPIERHPISEKDLEAVARAQGTEFKEGDILLIRSGFVKWHNEATEEERKKGTVNGSNWAGLEGTKESVEWLWNRHFAAVGGDANVFEAWPAKDERYRLHDNLIALFGTPIGEMFNLEELAEVCKAQKRWSFFFTSAPLNFPGGVASPPNAVCVL</sequence>
<evidence type="ECO:0000313" key="3">
    <source>
        <dbReference type="EMBL" id="TKA77351.1"/>
    </source>
</evidence>